<protein>
    <submittedName>
        <fullName evidence="1">Uncharacterized protein</fullName>
    </submittedName>
</protein>
<gene>
    <name evidence="1" type="ORF">M9H77_08229</name>
</gene>
<proteinExistence type="predicted"/>
<evidence type="ECO:0000313" key="1">
    <source>
        <dbReference type="EMBL" id="KAI5677279.1"/>
    </source>
</evidence>
<dbReference type="Proteomes" id="UP001060085">
    <property type="component" value="Linkage Group LG02"/>
</dbReference>
<dbReference type="EMBL" id="CM044702">
    <property type="protein sequence ID" value="KAI5677279.1"/>
    <property type="molecule type" value="Genomic_DNA"/>
</dbReference>
<name>A0ACC0BXG3_CATRO</name>
<reference evidence="2" key="1">
    <citation type="journal article" date="2023" name="Nat. Plants">
        <title>Single-cell RNA sequencing provides a high-resolution roadmap for understanding the multicellular compartmentation of specialized metabolism.</title>
        <authorList>
            <person name="Sun S."/>
            <person name="Shen X."/>
            <person name="Li Y."/>
            <person name="Li Y."/>
            <person name="Wang S."/>
            <person name="Li R."/>
            <person name="Zhang H."/>
            <person name="Shen G."/>
            <person name="Guo B."/>
            <person name="Wei J."/>
            <person name="Xu J."/>
            <person name="St-Pierre B."/>
            <person name="Chen S."/>
            <person name="Sun C."/>
        </authorList>
    </citation>
    <scope>NUCLEOTIDE SEQUENCE [LARGE SCALE GENOMIC DNA]</scope>
</reference>
<sequence>MKEKRPSHSKMKSLKTLKTLSMLECDKLFFRSKFRVLRANRERSSSNIPDDAKINSIEAAQRNQEASIHNLKKQIGQLVKLVSERTLGTLSSNNKVNQRKHVHAILMRFDKKFLKEENVMVVQEKSCEEKATEEPNKKSVIEAYKPEIPSLAALVRD</sequence>
<accession>A0ACC0BXG3</accession>
<organism evidence="1 2">
    <name type="scientific">Catharanthus roseus</name>
    <name type="common">Madagascar periwinkle</name>
    <name type="synonym">Vinca rosea</name>
    <dbReference type="NCBI Taxonomy" id="4058"/>
    <lineage>
        <taxon>Eukaryota</taxon>
        <taxon>Viridiplantae</taxon>
        <taxon>Streptophyta</taxon>
        <taxon>Embryophyta</taxon>
        <taxon>Tracheophyta</taxon>
        <taxon>Spermatophyta</taxon>
        <taxon>Magnoliopsida</taxon>
        <taxon>eudicotyledons</taxon>
        <taxon>Gunneridae</taxon>
        <taxon>Pentapetalae</taxon>
        <taxon>asterids</taxon>
        <taxon>lamiids</taxon>
        <taxon>Gentianales</taxon>
        <taxon>Apocynaceae</taxon>
        <taxon>Rauvolfioideae</taxon>
        <taxon>Vinceae</taxon>
        <taxon>Catharanthinae</taxon>
        <taxon>Catharanthus</taxon>
    </lineage>
</organism>
<keyword evidence="2" id="KW-1185">Reference proteome</keyword>
<comment type="caution">
    <text evidence="1">The sequence shown here is derived from an EMBL/GenBank/DDBJ whole genome shotgun (WGS) entry which is preliminary data.</text>
</comment>
<evidence type="ECO:0000313" key="2">
    <source>
        <dbReference type="Proteomes" id="UP001060085"/>
    </source>
</evidence>